<dbReference type="InterPro" id="IPR025476">
    <property type="entry name" value="Helitron_helicase-like"/>
</dbReference>
<accession>A0A8X6LVC5</accession>
<dbReference type="Proteomes" id="UP000887116">
    <property type="component" value="Unassembled WGS sequence"/>
</dbReference>
<comment type="caution">
    <text evidence="2">The sequence shown here is derived from an EMBL/GenBank/DDBJ whole genome shotgun (WGS) entry which is preliminary data.</text>
</comment>
<organism evidence="2 3">
    <name type="scientific">Trichonephila clavata</name>
    <name type="common">Joro spider</name>
    <name type="synonym">Nephila clavata</name>
    <dbReference type="NCBI Taxonomy" id="2740835"/>
    <lineage>
        <taxon>Eukaryota</taxon>
        <taxon>Metazoa</taxon>
        <taxon>Ecdysozoa</taxon>
        <taxon>Arthropoda</taxon>
        <taxon>Chelicerata</taxon>
        <taxon>Arachnida</taxon>
        <taxon>Araneae</taxon>
        <taxon>Araneomorphae</taxon>
        <taxon>Entelegynae</taxon>
        <taxon>Araneoidea</taxon>
        <taxon>Nephilidae</taxon>
        <taxon>Trichonephila</taxon>
    </lineage>
</organism>
<evidence type="ECO:0000313" key="2">
    <source>
        <dbReference type="EMBL" id="GFR23350.1"/>
    </source>
</evidence>
<dbReference type="OrthoDB" id="1728974at2759"/>
<feature type="domain" description="Helitron helicase-like" evidence="1">
    <location>
        <begin position="2"/>
        <end position="22"/>
    </location>
</feature>
<dbReference type="EMBL" id="BMAO01018421">
    <property type="protein sequence ID" value="GFR23350.1"/>
    <property type="molecule type" value="Genomic_DNA"/>
</dbReference>
<name>A0A8X6LVC5_TRICU</name>
<dbReference type="Pfam" id="PF14214">
    <property type="entry name" value="Helitron_like_N"/>
    <property type="match status" value="1"/>
</dbReference>
<evidence type="ECO:0000259" key="1">
    <source>
        <dbReference type="Pfam" id="PF14214"/>
    </source>
</evidence>
<dbReference type="AlphaFoldDB" id="A0A8X6LVC5"/>
<reference evidence="2" key="1">
    <citation type="submission" date="2020-07" db="EMBL/GenBank/DDBJ databases">
        <title>Multicomponent nature underlies the extraordinary mechanical properties of spider dragline silk.</title>
        <authorList>
            <person name="Kono N."/>
            <person name="Nakamura H."/>
            <person name="Mori M."/>
            <person name="Yoshida Y."/>
            <person name="Ohtoshi R."/>
            <person name="Malay A.D."/>
            <person name="Moran D.A.P."/>
            <person name="Tomita M."/>
            <person name="Numata K."/>
            <person name="Arakawa K."/>
        </authorList>
    </citation>
    <scope>NUCLEOTIDE SEQUENCE</scope>
</reference>
<protein>
    <submittedName>
        <fullName evidence="2">Helitron_like_N domain-containing protein</fullName>
    </submittedName>
</protein>
<evidence type="ECO:0000313" key="3">
    <source>
        <dbReference type="Proteomes" id="UP000887116"/>
    </source>
</evidence>
<gene>
    <name evidence="2" type="primary">ORF183876</name>
    <name evidence="2" type="ORF">TNCT_492811</name>
</gene>
<proteinExistence type="predicted"/>
<sequence>MRCWMYSIEWQKRGLPHAHILIWMMEKVTPNIIDEIICAEIPDIEIDKDLHDIVSKNMIHGPCGSLNNKSPCVSDGKCTKWYPRDLLAETITGNYSTLSTTIYRRW</sequence>
<keyword evidence="3" id="KW-1185">Reference proteome</keyword>